<gene>
    <name evidence="7" type="ORF">LEP1GSC058_2468</name>
</gene>
<proteinExistence type="inferred from homology"/>
<keyword evidence="4" id="KW-0274">FAD</keyword>
<keyword evidence="3" id="KW-0285">Flavoprotein</keyword>
<dbReference type="Pfam" id="PF07992">
    <property type="entry name" value="Pyr_redox_2"/>
    <property type="match status" value="1"/>
</dbReference>
<evidence type="ECO:0000256" key="4">
    <source>
        <dbReference type="ARBA" id="ARBA00022827"/>
    </source>
</evidence>
<dbReference type="EMBL" id="AKWZ02000010">
    <property type="protein sequence ID" value="EPG73267.1"/>
    <property type="molecule type" value="Genomic_DNA"/>
</dbReference>
<dbReference type="RefSeq" id="WP_016549755.1">
    <property type="nucleotide sequence ID" value="NZ_AKWZ02000010.1"/>
</dbReference>
<dbReference type="AlphaFoldDB" id="S3VYS9"/>
<dbReference type="OrthoDB" id="9784880at2"/>
<organism evidence="7 8">
    <name type="scientific">Leptospira fainei serovar Hurstbridge str. BUT 6</name>
    <dbReference type="NCBI Taxonomy" id="1193011"/>
    <lineage>
        <taxon>Bacteria</taxon>
        <taxon>Pseudomonadati</taxon>
        <taxon>Spirochaetota</taxon>
        <taxon>Spirochaetia</taxon>
        <taxon>Leptospirales</taxon>
        <taxon>Leptospiraceae</taxon>
        <taxon>Leptospira</taxon>
    </lineage>
</organism>
<evidence type="ECO:0000256" key="5">
    <source>
        <dbReference type="ARBA" id="ARBA00023002"/>
    </source>
</evidence>
<dbReference type="InterPro" id="IPR051169">
    <property type="entry name" value="NADH-Q_oxidoreductase"/>
</dbReference>
<protein>
    <submittedName>
        <fullName evidence="7">Pyridine nucleotide-disulfide oxidoreductase</fullName>
    </submittedName>
</protein>
<sequence length="395" mass="43030">MEKKTIVIVGGGYAGIIAANRLARKNASSRIILVTANDLFLEKIRNHQEIAGTKSKSYPIQNLLHKKVELRVGIVDRIIPSEKKIRFLDKEELSYDFLGYTAGMKASKIDGMPETILSVADEKDCRKINLALMQSSDRKITIVGGGLTGIETATELAERFPNAKITLVDSGAIGKNFNSEAIGYMLRVLMRLGVTVLQNKRAAKILGDSIVTEDGDTIPHDYCLLSSGLIASELGKKSGLSVNSINQVLVDSTFQCGNYPSILGAGDGIKVTGKEYSPLRMSCATALPMGIYLAERISYLTGNSSKLGQNPFSMGYVIRCVSLGRKAGLIQSLNPDDSPSEKIWTGRIGGVIKELICKFTILSLRAEKYFDFYAWPQAKKIEILDTGKMTTATES</sequence>
<reference evidence="7" key="1">
    <citation type="submission" date="2013-04" db="EMBL/GenBank/DDBJ databases">
        <authorList>
            <person name="Harkins D.M."/>
            <person name="Durkin A.S."/>
            <person name="Selengut J.D."/>
            <person name="Sanka R."/>
            <person name="DePew J."/>
            <person name="Purushe J."/>
            <person name="Ahmed A."/>
            <person name="van der Linden H."/>
            <person name="Goris M.G.A."/>
            <person name="Hartskeerl R.A."/>
            <person name="Vinetz J.M."/>
            <person name="Sutton G.G."/>
            <person name="Nelson W.C."/>
            <person name="Fouts D.E."/>
        </authorList>
    </citation>
    <scope>NUCLEOTIDE SEQUENCE [LARGE SCALE GENOMIC DNA]</scope>
    <source>
        <strain evidence="7">BUT 6</strain>
    </source>
</reference>
<evidence type="ECO:0000259" key="6">
    <source>
        <dbReference type="Pfam" id="PF07992"/>
    </source>
</evidence>
<evidence type="ECO:0000313" key="7">
    <source>
        <dbReference type="EMBL" id="EPG73267.1"/>
    </source>
</evidence>
<evidence type="ECO:0000256" key="1">
    <source>
        <dbReference type="ARBA" id="ARBA00001974"/>
    </source>
</evidence>
<keyword evidence="5" id="KW-0560">Oxidoreductase</keyword>
<dbReference type="Proteomes" id="UP000014540">
    <property type="component" value="Unassembled WGS sequence"/>
</dbReference>
<dbReference type="GO" id="GO:0003955">
    <property type="term" value="F:NAD(P)H dehydrogenase (quinone) activity"/>
    <property type="evidence" value="ECO:0007669"/>
    <property type="project" value="TreeGrafter"/>
</dbReference>
<evidence type="ECO:0000256" key="2">
    <source>
        <dbReference type="ARBA" id="ARBA00005272"/>
    </source>
</evidence>
<comment type="cofactor">
    <cofactor evidence="1">
        <name>FAD</name>
        <dbReference type="ChEBI" id="CHEBI:57692"/>
    </cofactor>
</comment>
<comment type="similarity">
    <text evidence="2">Belongs to the NADH dehydrogenase family.</text>
</comment>
<dbReference type="Gene3D" id="3.50.50.100">
    <property type="match status" value="1"/>
</dbReference>
<dbReference type="GO" id="GO:0019646">
    <property type="term" value="P:aerobic electron transport chain"/>
    <property type="evidence" value="ECO:0007669"/>
    <property type="project" value="TreeGrafter"/>
</dbReference>
<dbReference type="PRINTS" id="PR00368">
    <property type="entry name" value="FADPNR"/>
</dbReference>
<evidence type="ECO:0000256" key="3">
    <source>
        <dbReference type="ARBA" id="ARBA00022630"/>
    </source>
</evidence>
<comment type="caution">
    <text evidence="7">The sequence shown here is derived from an EMBL/GenBank/DDBJ whole genome shotgun (WGS) entry which is preliminary data.</text>
</comment>
<dbReference type="InterPro" id="IPR023753">
    <property type="entry name" value="FAD/NAD-binding_dom"/>
</dbReference>
<dbReference type="PANTHER" id="PTHR42913">
    <property type="entry name" value="APOPTOSIS-INDUCING FACTOR 1"/>
    <property type="match status" value="1"/>
</dbReference>
<name>S3VYS9_9LEPT</name>
<feature type="domain" description="FAD/NAD(P)-binding" evidence="6">
    <location>
        <begin position="5"/>
        <end position="269"/>
    </location>
</feature>
<dbReference type="PANTHER" id="PTHR42913:SF3">
    <property type="entry name" value="64 KDA MITOCHONDRIAL NADH DEHYDROGENASE (EUROFUNG)"/>
    <property type="match status" value="1"/>
</dbReference>
<accession>S3VYS9</accession>
<keyword evidence="8" id="KW-1185">Reference proteome</keyword>
<evidence type="ECO:0000313" key="8">
    <source>
        <dbReference type="Proteomes" id="UP000014540"/>
    </source>
</evidence>
<dbReference type="InterPro" id="IPR036188">
    <property type="entry name" value="FAD/NAD-bd_sf"/>
</dbReference>
<dbReference type="STRING" id="1193011.LEP1GSC058_2468"/>
<dbReference type="PRINTS" id="PR00469">
    <property type="entry name" value="PNDRDTASEII"/>
</dbReference>
<dbReference type="SUPFAM" id="SSF51905">
    <property type="entry name" value="FAD/NAD(P)-binding domain"/>
    <property type="match status" value="1"/>
</dbReference>